<dbReference type="PIRSF" id="PIRSF038133">
    <property type="entry name" value="HAT_Nua4_EAF3/MRG15"/>
    <property type="match status" value="1"/>
</dbReference>
<keyword evidence="5" id="KW-0805">Transcription regulation</keyword>
<accession>A0A8H3LUD1</accession>
<evidence type="ECO:0000313" key="11">
    <source>
        <dbReference type="EMBL" id="GES92440.1"/>
    </source>
</evidence>
<dbReference type="SUPFAM" id="SSF54160">
    <property type="entry name" value="Chromo domain-like"/>
    <property type="match status" value="1"/>
</dbReference>
<dbReference type="InterPro" id="IPR053820">
    <property type="entry name" value="MSL3_chromo-like"/>
</dbReference>
<dbReference type="PANTHER" id="PTHR10880:SF15">
    <property type="entry name" value="MSL COMPLEX SUBUNIT 3"/>
    <property type="match status" value="1"/>
</dbReference>
<dbReference type="Pfam" id="PF22732">
    <property type="entry name" value="MSL3_chromo-like"/>
    <property type="match status" value="1"/>
</dbReference>
<evidence type="ECO:0000256" key="4">
    <source>
        <dbReference type="ARBA" id="ARBA00022853"/>
    </source>
</evidence>
<evidence type="ECO:0000313" key="12">
    <source>
        <dbReference type="Proteomes" id="UP000615446"/>
    </source>
</evidence>
<evidence type="ECO:0000256" key="2">
    <source>
        <dbReference type="ARBA" id="ARBA00009093"/>
    </source>
</evidence>
<keyword evidence="6" id="KW-0804">Transcription</keyword>
<gene>
    <name evidence="11" type="ORF">RCL2_001921500</name>
</gene>
<evidence type="ECO:0000259" key="9">
    <source>
        <dbReference type="Pfam" id="PF05712"/>
    </source>
</evidence>
<reference evidence="11" key="1">
    <citation type="submission" date="2019-10" db="EMBL/GenBank/DDBJ databases">
        <title>Conservation and host-specific expression of non-tandemly repeated heterogenous ribosome RNA gene in arbuscular mycorrhizal fungi.</title>
        <authorList>
            <person name="Maeda T."/>
            <person name="Kobayashi Y."/>
            <person name="Nakagawa T."/>
            <person name="Ezawa T."/>
            <person name="Yamaguchi K."/>
            <person name="Bino T."/>
            <person name="Nishimoto Y."/>
            <person name="Shigenobu S."/>
            <person name="Kawaguchi M."/>
        </authorList>
    </citation>
    <scope>NUCLEOTIDE SEQUENCE</scope>
    <source>
        <strain evidence="11">HR1</strain>
    </source>
</reference>
<comment type="similarity">
    <text evidence="2">Belongs to the MRG family.</text>
</comment>
<dbReference type="InterPro" id="IPR038217">
    <property type="entry name" value="MRG_C_sf"/>
</dbReference>
<dbReference type="GO" id="GO:0035267">
    <property type="term" value="C:NuA4 histone acetyltransferase complex"/>
    <property type="evidence" value="ECO:0007669"/>
    <property type="project" value="TreeGrafter"/>
</dbReference>
<evidence type="ECO:0000256" key="8">
    <source>
        <dbReference type="SAM" id="MobiDB-lite"/>
    </source>
</evidence>
<protein>
    <recommendedName>
        <fullName evidence="3">Chromatin modification-related protein EAF3</fullName>
    </recommendedName>
</protein>
<dbReference type="PANTHER" id="PTHR10880">
    <property type="entry name" value="MORTALITY FACTOR 4-LIKE PROTEIN"/>
    <property type="match status" value="1"/>
</dbReference>
<name>A0A8H3LUD1_9GLOM</name>
<dbReference type="EMBL" id="BLAL01000215">
    <property type="protein sequence ID" value="GES92440.1"/>
    <property type="molecule type" value="Genomic_DNA"/>
</dbReference>
<evidence type="ECO:0000256" key="3">
    <source>
        <dbReference type="ARBA" id="ARBA00018505"/>
    </source>
</evidence>
<dbReference type="AlphaFoldDB" id="A0A8H3LUD1"/>
<dbReference type="GO" id="GO:0006355">
    <property type="term" value="P:regulation of DNA-templated transcription"/>
    <property type="evidence" value="ECO:0007669"/>
    <property type="project" value="InterPro"/>
</dbReference>
<proteinExistence type="inferred from homology"/>
<dbReference type="Proteomes" id="UP000615446">
    <property type="component" value="Unassembled WGS sequence"/>
</dbReference>
<feature type="region of interest" description="Disordered" evidence="8">
    <location>
        <begin position="95"/>
        <end position="130"/>
    </location>
</feature>
<evidence type="ECO:0000256" key="1">
    <source>
        <dbReference type="ARBA" id="ARBA00004123"/>
    </source>
</evidence>
<evidence type="ECO:0000256" key="6">
    <source>
        <dbReference type="ARBA" id="ARBA00023163"/>
    </source>
</evidence>
<dbReference type="GO" id="GO:0032221">
    <property type="term" value="C:Rpd3S complex"/>
    <property type="evidence" value="ECO:0007669"/>
    <property type="project" value="TreeGrafter"/>
</dbReference>
<evidence type="ECO:0000256" key="5">
    <source>
        <dbReference type="ARBA" id="ARBA00023015"/>
    </source>
</evidence>
<dbReference type="Gene3D" id="1.10.274.30">
    <property type="entry name" value="MRG domain"/>
    <property type="match status" value="1"/>
</dbReference>
<dbReference type="Gene3D" id="2.30.30.140">
    <property type="match status" value="1"/>
</dbReference>
<feature type="compositionally biased region" description="Basic and acidic residues" evidence="8">
    <location>
        <begin position="117"/>
        <end position="130"/>
    </location>
</feature>
<dbReference type="InterPro" id="IPR026541">
    <property type="entry name" value="MRG_dom"/>
</dbReference>
<comment type="caution">
    <text evidence="11">The sequence shown here is derived from an EMBL/GenBank/DDBJ whole genome shotgun (WGS) entry which is preliminary data.</text>
</comment>
<evidence type="ECO:0000256" key="7">
    <source>
        <dbReference type="ARBA" id="ARBA00023242"/>
    </source>
</evidence>
<dbReference type="OrthoDB" id="124855at2759"/>
<dbReference type="InterPro" id="IPR008676">
    <property type="entry name" value="MRG"/>
</dbReference>
<sequence length="295" mass="35399">MSKDNDFLYQDGEKVFCYHGKVIYEAKIVETKYYVEPNRHPKTGSIGPHYHIHYSGWKSSYVKKWDEWVDESRVLKYNEANLEKHKQMIKSLKKIKPAMKRTINDSSTEKSKKRKREPPPPKEKEEVVKKPKPKEIVSFPEPLRAILYRDWNNIHMHQLLVPLPRKPTVKDIIEDYRKNRMNSKRNEDSDDAIEQEVINGLHFYFNKCVGTRLLYKKERKQYRVIRLKHEHLDNSQIFGAEHLLRLFVEFPLLMGNTFLSLETINVLKVNLSEFLNFLNENRSKYFIEEYEEIKI</sequence>
<keyword evidence="4" id="KW-0156">Chromatin regulator</keyword>
<dbReference type="GO" id="GO:0006325">
    <property type="term" value="P:chromatin organization"/>
    <property type="evidence" value="ECO:0007669"/>
    <property type="project" value="UniProtKB-KW"/>
</dbReference>
<dbReference type="InterPro" id="IPR016197">
    <property type="entry name" value="Chromo-like_dom_sf"/>
</dbReference>
<keyword evidence="7" id="KW-0539">Nucleus</keyword>
<feature type="domain" description="MRG" evidence="9">
    <location>
        <begin position="113"/>
        <end position="291"/>
    </location>
</feature>
<organism evidence="11 12">
    <name type="scientific">Rhizophagus clarus</name>
    <dbReference type="NCBI Taxonomy" id="94130"/>
    <lineage>
        <taxon>Eukaryota</taxon>
        <taxon>Fungi</taxon>
        <taxon>Fungi incertae sedis</taxon>
        <taxon>Mucoromycota</taxon>
        <taxon>Glomeromycotina</taxon>
        <taxon>Glomeromycetes</taxon>
        <taxon>Glomerales</taxon>
        <taxon>Glomeraceae</taxon>
        <taxon>Rhizophagus</taxon>
    </lineage>
</organism>
<evidence type="ECO:0000259" key="10">
    <source>
        <dbReference type="Pfam" id="PF22732"/>
    </source>
</evidence>
<dbReference type="PROSITE" id="PS51640">
    <property type="entry name" value="MRG"/>
    <property type="match status" value="1"/>
</dbReference>
<comment type="subcellular location">
    <subcellularLocation>
        <location evidence="1">Nucleus</location>
    </subcellularLocation>
</comment>
<dbReference type="Pfam" id="PF05712">
    <property type="entry name" value="MRG"/>
    <property type="match status" value="1"/>
</dbReference>
<feature type="domain" description="MSL3 chromodomain-like" evidence="10">
    <location>
        <begin position="9"/>
        <end position="88"/>
    </location>
</feature>